<accession>A0A9W9IXW9</accession>
<keyword evidence="3 5" id="KW-1133">Transmembrane helix</keyword>
<evidence type="ECO:0000313" key="7">
    <source>
        <dbReference type="Proteomes" id="UP001150879"/>
    </source>
</evidence>
<feature type="transmembrane region" description="Helical" evidence="5">
    <location>
        <begin position="360"/>
        <end position="380"/>
    </location>
</feature>
<protein>
    <recommendedName>
        <fullName evidence="8">Mg2+ transporter protein, CorA-like/Zinc transport protein ZntB</fullName>
    </recommendedName>
</protein>
<keyword evidence="4 5" id="KW-0472">Membrane</keyword>
<comment type="subcellular location">
    <subcellularLocation>
        <location evidence="1">Membrane</location>
        <topology evidence="1">Multi-pass membrane protein</topology>
    </subcellularLocation>
</comment>
<name>A0A9W9IXW9_9EURO</name>
<sequence>MEEQKSRQCADLLILQQSADVSDWRQIRRVNFHLEDANDLSAIIPAWSKICIIVADSSDIQKCSQCRQAFANAFCMPHFWWSYHFRQGNGNFGCEKTRDSGVTTGFNTWSKFAVKKVDHNSAQFKWYHTNIFTRWLPSTNQTVILAFDLDSPVKERFLRAVMKPDESWLSDPFWVYPYLIELIALFEEPSVWAIRDHVRAMETEGKPEGRPQPDYRQLHDLARHAIHVNETLDVALQNIEHILMQHESYTNPDNDPAASEDIHFRLRSWQSFITSLRYRSISNEKRLQNEIQLSFNTVAQHDAGITLEIGRATQMDSATMKTIAFVTLTFLPPTFICAIFSMSFFDFGGDSGWTVSNKFWVYWVFAIPTTVLTTLVWTYWPNIRRILFSKNE</sequence>
<evidence type="ECO:0000256" key="5">
    <source>
        <dbReference type="SAM" id="Phobius"/>
    </source>
</evidence>
<dbReference type="Gene3D" id="1.20.58.340">
    <property type="entry name" value="Magnesium transport protein CorA, transmembrane region"/>
    <property type="match status" value="1"/>
</dbReference>
<evidence type="ECO:0000256" key="2">
    <source>
        <dbReference type="ARBA" id="ARBA00022692"/>
    </source>
</evidence>
<evidence type="ECO:0000313" key="6">
    <source>
        <dbReference type="EMBL" id="KAJ5184770.1"/>
    </source>
</evidence>
<keyword evidence="2 5" id="KW-0812">Transmembrane</keyword>
<reference evidence="6" key="2">
    <citation type="journal article" date="2023" name="IMA Fungus">
        <title>Comparative genomic study of the Penicillium genus elucidates a diverse pangenome and 15 lateral gene transfer events.</title>
        <authorList>
            <person name="Petersen C."/>
            <person name="Sorensen T."/>
            <person name="Nielsen M.R."/>
            <person name="Sondergaard T.E."/>
            <person name="Sorensen J.L."/>
            <person name="Fitzpatrick D.A."/>
            <person name="Frisvad J.C."/>
            <person name="Nielsen K.L."/>
        </authorList>
    </citation>
    <scope>NUCLEOTIDE SEQUENCE</scope>
    <source>
        <strain evidence="6">IBT 16849</strain>
    </source>
</reference>
<proteinExistence type="predicted"/>
<dbReference type="Proteomes" id="UP001150879">
    <property type="component" value="Unassembled WGS sequence"/>
</dbReference>
<evidence type="ECO:0000256" key="4">
    <source>
        <dbReference type="ARBA" id="ARBA00023136"/>
    </source>
</evidence>
<dbReference type="OrthoDB" id="5207033at2759"/>
<evidence type="ECO:0000256" key="1">
    <source>
        <dbReference type="ARBA" id="ARBA00004141"/>
    </source>
</evidence>
<dbReference type="EMBL" id="JAPQKP010000006">
    <property type="protein sequence ID" value="KAJ5184770.1"/>
    <property type="molecule type" value="Genomic_DNA"/>
</dbReference>
<dbReference type="GO" id="GO:0016020">
    <property type="term" value="C:membrane"/>
    <property type="evidence" value="ECO:0007669"/>
    <property type="project" value="UniProtKB-SubCell"/>
</dbReference>
<keyword evidence="7" id="KW-1185">Reference proteome</keyword>
<evidence type="ECO:0000256" key="3">
    <source>
        <dbReference type="ARBA" id="ARBA00022989"/>
    </source>
</evidence>
<dbReference type="InterPro" id="IPR045863">
    <property type="entry name" value="CorA_TM1_TM2"/>
</dbReference>
<dbReference type="SUPFAM" id="SSF144083">
    <property type="entry name" value="Magnesium transport protein CorA, transmembrane region"/>
    <property type="match status" value="1"/>
</dbReference>
<dbReference type="AlphaFoldDB" id="A0A9W9IXW9"/>
<organism evidence="6 7">
    <name type="scientific">Penicillium cf. griseofulvum</name>
    <dbReference type="NCBI Taxonomy" id="2972120"/>
    <lineage>
        <taxon>Eukaryota</taxon>
        <taxon>Fungi</taxon>
        <taxon>Dikarya</taxon>
        <taxon>Ascomycota</taxon>
        <taxon>Pezizomycotina</taxon>
        <taxon>Eurotiomycetes</taxon>
        <taxon>Eurotiomycetidae</taxon>
        <taxon>Eurotiales</taxon>
        <taxon>Aspergillaceae</taxon>
        <taxon>Penicillium</taxon>
    </lineage>
</organism>
<reference evidence="6" key="1">
    <citation type="submission" date="2022-11" db="EMBL/GenBank/DDBJ databases">
        <authorList>
            <person name="Petersen C."/>
        </authorList>
    </citation>
    <scope>NUCLEOTIDE SEQUENCE</scope>
    <source>
        <strain evidence="6">IBT 16849</strain>
    </source>
</reference>
<comment type="caution">
    <text evidence="6">The sequence shown here is derived from an EMBL/GenBank/DDBJ whole genome shotgun (WGS) entry which is preliminary data.</text>
</comment>
<gene>
    <name evidence="6" type="ORF">N7472_009610</name>
</gene>
<feature type="transmembrane region" description="Helical" evidence="5">
    <location>
        <begin position="323"/>
        <end position="345"/>
    </location>
</feature>
<evidence type="ECO:0008006" key="8">
    <source>
        <dbReference type="Google" id="ProtNLM"/>
    </source>
</evidence>